<proteinExistence type="predicted"/>
<evidence type="ECO:0008006" key="3">
    <source>
        <dbReference type="Google" id="ProtNLM"/>
    </source>
</evidence>
<keyword evidence="1" id="KW-0472">Membrane</keyword>
<evidence type="ECO:0000313" key="2">
    <source>
        <dbReference type="EMBL" id="CBI10256.1"/>
    </source>
</evidence>
<gene>
    <name evidence="2" type="ORF">CARN7_1023</name>
</gene>
<dbReference type="EMBL" id="CABR01000076">
    <property type="protein sequence ID" value="CBI10256.1"/>
    <property type="molecule type" value="Genomic_DNA"/>
</dbReference>
<protein>
    <recommendedName>
        <fullName evidence="3">Cbb3-type cytochrome oxidase component FixQ</fullName>
    </recommendedName>
</protein>
<sequence length="62" mass="7307">MGWIYWFSSYEHTKPLALVILFVTFVVILVYVYGNKKRGEAIESHKNIPFLDDDSNAREEKK</sequence>
<dbReference type="Pfam" id="PF05545">
    <property type="entry name" value="FixQ"/>
    <property type="match status" value="1"/>
</dbReference>
<dbReference type="InterPro" id="IPR008621">
    <property type="entry name" value="Cbb3-typ_cyt_oxidase_comp"/>
</dbReference>
<name>E6QSN4_9ZZZZ</name>
<keyword evidence="1" id="KW-1133">Transmembrane helix</keyword>
<feature type="transmembrane region" description="Helical" evidence="1">
    <location>
        <begin position="16"/>
        <end position="34"/>
    </location>
</feature>
<reference evidence="2" key="1">
    <citation type="submission" date="2009-10" db="EMBL/GenBank/DDBJ databases">
        <title>Diversity of trophic interactions inside an arsenic-rich microbial ecosystem.</title>
        <authorList>
            <person name="Bertin P.N."/>
            <person name="Heinrich-Salmeron A."/>
            <person name="Pelletier E."/>
            <person name="Goulhen-Chollet F."/>
            <person name="Arsene-Ploetze F."/>
            <person name="Gallien S."/>
            <person name="Calteau A."/>
            <person name="Vallenet D."/>
            <person name="Casiot C."/>
            <person name="Chane-Woon-Ming B."/>
            <person name="Giloteaux L."/>
            <person name="Barakat M."/>
            <person name="Bonnefoy V."/>
            <person name="Bruneel O."/>
            <person name="Chandler M."/>
            <person name="Cleiss J."/>
            <person name="Duran R."/>
            <person name="Elbaz-Poulichet F."/>
            <person name="Fonknechten N."/>
            <person name="Lauga B."/>
            <person name="Mornico D."/>
            <person name="Ortet P."/>
            <person name="Schaeffer C."/>
            <person name="Siguier P."/>
            <person name="Alexander Thil Smith A."/>
            <person name="Van Dorsselaer A."/>
            <person name="Weissenbach J."/>
            <person name="Medigue C."/>
            <person name="Le Paslier D."/>
        </authorList>
    </citation>
    <scope>NUCLEOTIDE SEQUENCE</scope>
</reference>
<evidence type="ECO:0000256" key="1">
    <source>
        <dbReference type="SAM" id="Phobius"/>
    </source>
</evidence>
<accession>E6QSN4</accession>
<dbReference type="AlphaFoldDB" id="E6QSN4"/>
<comment type="caution">
    <text evidence="2">The sequence shown here is derived from an EMBL/GenBank/DDBJ whole genome shotgun (WGS) entry which is preliminary data.</text>
</comment>
<keyword evidence="1" id="KW-0812">Transmembrane</keyword>
<organism evidence="2">
    <name type="scientific">mine drainage metagenome</name>
    <dbReference type="NCBI Taxonomy" id="410659"/>
    <lineage>
        <taxon>unclassified sequences</taxon>
        <taxon>metagenomes</taxon>
        <taxon>ecological metagenomes</taxon>
    </lineage>
</organism>